<dbReference type="InterPro" id="IPR006379">
    <property type="entry name" value="HAD-SF_hydro_IIB"/>
</dbReference>
<evidence type="ECO:0008006" key="3">
    <source>
        <dbReference type="Google" id="ProtNLM"/>
    </source>
</evidence>
<dbReference type="SFLD" id="SFLDS00003">
    <property type="entry name" value="Haloacid_Dehalogenase"/>
    <property type="match status" value="1"/>
</dbReference>
<dbReference type="GO" id="GO:0000287">
    <property type="term" value="F:magnesium ion binding"/>
    <property type="evidence" value="ECO:0007669"/>
    <property type="project" value="TreeGrafter"/>
</dbReference>
<dbReference type="Pfam" id="PF08282">
    <property type="entry name" value="Hydrolase_3"/>
    <property type="match status" value="1"/>
</dbReference>
<dbReference type="RefSeq" id="WP_097443487.1">
    <property type="nucleotide sequence ID" value="NZ_NBWU01000005.1"/>
</dbReference>
<dbReference type="PANTHER" id="PTHR10000:SF8">
    <property type="entry name" value="HAD SUPERFAMILY HYDROLASE-LIKE, TYPE 3"/>
    <property type="match status" value="1"/>
</dbReference>
<dbReference type="OrthoDB" id="9814970at2"/>
<evidence type="ECO:0000313" key="1">
    <source>
        <dbReference type="EMBL" id="PCE63535.1"/>
    </source>
</evidence>
<dbReference type="InterPro" id="IPR036412">
    <property type="entry name" value="HAD-like_sf"/>
</dbReference>
<dbReference type="GO" id="GO:0005829">
    <property type="term" value="C:cytosol"/>
    <property type="evidence" value="ECO:0007669"/>
    <property type="project" value="TreeGrafter"/>
</dbReference>
<dbReference type="PANTHER" id="PTHR10000">
    <property type="entry name" value="PHOSPHOSERINE PHOSPHATASE"/>
    <property type="match status" value="1"/>
</dbReference>
<dbReference type="Proteomes" id="UP000219559">
    <property type="component" value="Unassembled WGS sequence"/>
</dbReference>
<reference evidence="1 2" key="1">
    <citation type="submission" date="2017-04" db="EMBL/GenBank/DDBJ databases">
        <title>A new member of the family Flavobacteriaceae isolated from ascidians.</title>
        <authorList>
            <person name="Chen L."/>
        </authorList>
    </citation>
    <scope>NUCLEOTIDE SEQUENCE [LARGE SCALE GENOMIC DNA]</scope>
    <source>
        <strain evidence="1 2">HQA918</strain>
    </source>
</reference>
<dbReference type="Gene3D" id="3.30.1240.10">
    <property type="match status" value="1"/>
</dbReference>
<gene>
    <name evidence="1" type="ORF">B7P33_15155</name>
</gene>
<dbReference type="AlphaFoldDB" id="A0A2A4G707"/>
<dbReference type="SUPFAM" id="SSF56784">
    <property type="entry name" value="HAD-like"/>
    <property type="match status" value="1"/>
</dbReference>
<protein>
    <recommendedName>
        <fullName evidence="3">Hydrolase</fullName>
    </recommendedName>
</protein>
<keyword evidence="2" id="KW-1185">Reference proteome</keyword>
<organism evidence="1 2">
    <name type="scientific">Sediminicola luteus</name>
    <dbReference type="NCBI Taxonomy" id="319238"/>
    <lineage>
        <taxon>Bacteria</taxon>
        <taxon>Pseudomonadati</taxon>
        <taxon>Bacteroidota</taxon>
        <taxon>Flavobacteriia</taxon>
        <taxon>Flavobacteriales</taxon>
        <taxon>Flavobacteriaceae</taxon>
        <taxon>Sediminicola</taxon>
    </lineage>
</organism>
<dbReference type="EMBL" id="NBWU01000005">
    <property type="protein sequence ID" value="PCE63535.1"/>
    <property type="molecule type" value="Genomic_DNA"/>
</dbReference>
<dbReference type="InterPro" id="IPR023214">
    <property type="entry name" value="HAD_sf"/>
</dbReference>
<name>A0A2A4G707_9FLAO</name>
<dbReference type="GO" id="GO:0016791">
    <property type="term" value="F:phosphatase activity"/>
    <property type="evidence" value="ECO:0007669"/>
    <property type="project" value="TreeGrafter"/>
</dbReference>
<sequence length="263" mass="29496">MEIAAVCTDLDGTFLSLKNDITEYSVRQIQKIKDRFPIVLASARSPKSMLYLQKRMHIVGHPMICYNGTLIYNEGHFSDLATIPHNQALEIHLECKKLGIHLGLYYQDKWLVPTDSERVQKEIFNTRTEPQYQETGKSLKEHSPLGWHKLMLMGTKTTADAIQPLLEKRFHGDLHIYRSNDTLIEIAPAGVSKLTALEQILGRDGVGNTLAFGDNYNDMELMAAVGKSVAVANARPEVLQLADDHCGACKEDGVAYYLASFFN</sequence>
<dbReference type="Gene3D" id="3.40.50.1000">
    <property type="entry name" value="HAD superfamily/HAD-like"/>
    <property type="match status" value="1"/>
</dbReference>
<proteinExistence type="predicted"/>
<comment type="caution">
    <text evidence="1">The sequence shown here is derived from an EMBL/GenBank/DDBJ whole genome shotgun (WGS) entry which is preliminary data.</text>
</comment>
<dbReference type="NCBIfam" id="TIGR01484">
    <property type="entry name" value="HAD-SF-IIB"/>
    <property type="match status" value="1"/>
</dbReference>
<evidence type="ECO:0000313" key="2">
    <source>
        <dbReference type="Proteomes" id="UP000219559"/>
    </source>
</evidence>
<dbReference type="SFLD" id="SFLDG01140">
    <property type="entry name" value="C2.B:_Phosphomannomutase_and_P"/>
    <property type="match status" value="1"/>
</dbReference>
<accession>A0A2A4G707</accession>